<dbReference type="RefSeq" id="WP_054346245.1">
    <property type="nucleotide sequence ID" value="NZ_CABJBJ010000001.1"/>
</dbReference>
<organism evidence="1 2">
    <name type="scientific">Hungatella hathewayi</name>
    <dbReference type="NCBI Taxonomy" id="154046"/>
    <lineage>
        <taxon>Bacteria</taxon>
        <taxon>Bacillati</taxon>
        <taxon>Bacillota</taxon>
        <taxon>Clostridia</taxon>
        <taxon>Lachnospirales</taxon>
        <taxon>Lachnospiraceae</taxon>
        <taxon>Hungatella</taxon>
    </lineage>
</organism>
<comment type="caution">
    <text evidence="1">The sequence shown here is derived from an EMBL/GenBank/DDBJ whole genome shotgun (WGS) entry which is preliminary data.</text>
</comment>
<dbReference type="Proteomes" id="UP000434223">
    <property type="component" value="Unassembled WGS sequence"/>
</dbReference>
<dbReference type="AlphaFoldDB" id="A0AAW9WC30"/>
<evidence type="ECO:0000313" key="1">
    <source>
        <dbReference type="EMBL" id="MUB62306.1"/>
    </source>
</evidence>
<accession>A0AAW9WC30</accession>
<evidence type="ECO:0000313" key="2">
    <source>
        <dbReference type="Proteomes" id="UP000434223"/>
    </source>
</evidence>
<dbReference type="EMBL" id="WNME01000002">
    <property type="protein sequence ID" value="MUB62306.1"/>
    <property type="molecule type" value="Genomic_DNA"/>
</dbReference>
<protein>
    <submittedName>
        <fullName evidence="1">Uncharacterized protein</fullName>
    </submittedName>
</protein>
<name>A0AAW9WC30_9FIRM</name>
<gene>
    <name evidence="1" type="ORF">GNE07_04370</name>
</gene>
<proteinExistence type="predicted"/>
<sequence length="247" mass="28879">MIKIENVEVMGWEHAIRGIRNPMNSWEKSDSGICKGGDDGIGCENCANYDSCEHTYDHSWQLGKADHDLMMRLADTRYRRMITVNLDITAPLYWWKDFYTYEVGTVANSCSTMHKITAKEFEWSDFSTEHLLNFGMWGEQFTDADAIYAPAKTMGCVISALNGARDRYLDFKSRGSEWTELAKRAWWQMTQLLPSSYNQKWTVMLNYEVLAGIYPMLRNHELDEWVKFCKWIEALPYSDIIIGRVWR</sequence>
<reference evidence="1 2" key="1">
    <citation type="submission" date="2019-09" db="EMBL/GenBank/DDBJ databases">
        <title>Draft genome sequencing of Hungatella hathewayi 123Y-2.</title>
        <authorList>
            <person name="Lv Q."/>
            <person name="Li S."/>
        </authorList>
    </citation>
    <scope>NUCLEOTIDE SEQUENCE [LARGE SCALE GENOMIC DNA]</scope>
    <source>
        <strain evidence="1 2">123Y-2</strain>
    </source>
</reference>